<keyword evidence="2" id="KW-0285">Flavoprotein</keyword>
<dbReference type="PANTHER" id="PTHR43557:SF2">
    <property type="entry name" value="RIESKE DOMAIN-CONTAINING PROTEIN-RELATED"/>
    <property type="match status" value="1"/>
</dbReference>
<accession>L8AZC0</accession>
<dbReference type="InterPro" id="IPR016156">
    <property type="entry name" value="FAD/NAD-linked_Rdtase_dimer_sf"/>
</dbReference>
<keyword evidence="3" id="KW-0274">FAD</keyword>
<keyword evidence="4" id="KW-0560">Oxidoreductase</keyword>
<sequence>MTATIAVVGNGVAGVSAVQALRAEGYDGRLVLIGDERGLPYDRTALSKGVLAGEQSAPPLLSPAERYAVLDVEVVVGRTVAQLDSARRHLRFADGGDLLADRVLIATGARARSLELPGGALPGVGTIRMTADVLTLRESWQPGQRLVVVGGGLIGCEVASTARKLGLEVTIVEAADELLTRVVGRRVGAWCRQRLEELGVTVRLRTKVAEFVGSDRLKAVIDADGTSFAAESALVCVGAEPATALAESAGLRCSRGILVDASGRTASEGVFAAGDASSWPLRSGTRRSLETYLNSQKQGAAAALAMLGRPVPAPQVPLSWTEIAGHRLQMIGDLEGPGELIARGRFGEEPAVIFRLADGEVCAAVAVDAPRDFASAMRLVETGAVVVPEALGDTTIPLRELQQAARLTSSAG</sequence>
<reference evidence="7" key="2">
    <citation type="journal article" date="2013" name="J. Biosci. Bioeng.">
        <title>Gene cluster and regulation system for 1,1-dichloro-2,2-bis(4-chlorophenyl)ethylene (DDE) degradation in Janibacter sp. TYM3221.</title>
        <authorList>
            <person name="Thi Nguyen P.A."/>
            <person name="Thi Trinh T.H."/>
            <person name="Fukumitsu Y."/>
            <person name="Shimodaira J."/>
            <person name="Miyauchi K."/>
            <person name="Tokuda M."/>
            <person name="Kasai D."/>
            <person name="Masai E."/>
            <person name="Fukuda M."/>
        </authorList>
    </citation>
    <scope>NUCLEOTIDE SEQUENCE</scope>
    <source>
        <strain evidence="7">TYM3221</strain>
    </source>
</reference>
<evidence type="ECO:0000256" key="4">
    <source>
        <dbReference type="ARBA" id="ARBA00023002"/>
    </source>
</evidence>
<dbReference type="InterPro" id="IPR028202">
    <property type="entry name" value="Reductase_C"/>
</dbReference>
<dbReference type="InterPro" id="IPR036188">
    <property type="entry name" value="FAD/NAD-bd_sf"/>
</dbReference>
<dbReference type="Pfam" id="PF14759">
    <property type="entry name" value="Reductase_C"/>
    <property type="match status" value="1"/>
</dbReference>
<feature type="domain" description="Reductase C-terminal" evidence="6">
    <location>
        <begin position="320"/>
        <end position="401"/>
    </location>
</feature>
<dbReference type="GO" id="GO:0005737">
    <property type="term" value="C:cytoplasm"/>
    <property type="evidence" value="ECO:0007669"/>
    <property type="project" value="TreeGrafter"/>
</dbReference>
<evidence type="ECO:0000256" key="3">
    <source>
        <dbReference type="ARBA" id="ARBA00022827"/>
    </source>
</evidence>
<dbReference type="AlphaFoldDB" id="L8AZC0"/>
<dbReference type="GO" id="GO:0051213">
    <property type="term" value="F:dioxygenase activity"/>
    <property type="evidence" value="ECO:0007669"/>
    <property type="project" value="UniProtKB-KW"/>
</dbReference>
<feature type="domain" description="FAD/NAD(P)-binding" evidence="5">
    <location>
        <begin position="4"/>
        <end position="299"/>
    </location>
</feature>
<evidence type="ECO:0000256" key="1">
    <source>
        <dbReference type="ARBA" id="ARBA00001974"/>
    </source>
</evidence>
<gene>
    <name evidence="7" type="primary">bphAd</name>
</gene>
<dbReference type="Gene3D" id="3.50.50.60">
    <property type="entry name" value="FAD/NAD(P)-binding domain"/>
    <property type="match status" value="2"/>
</dbReference>
<evidence type="ECO:0000259" key="5">
    <source>
        <dbReference type="Pfam" id="PF07992"/>
    </source>
</evidence>
<dbReference type="InterPro" id="IPR050446">
    <property type="entry name" value="FAD-oxidoreductase/Apoptosis"/>
</dbReference>
<dbReference type="SUPFAM" id="SSF51905">
    <property type="entry name" value="FAD/NAD(P)-binding domain"/>
    <property type="match status" value="1"/>
</dbReference>
<dbReference type="KEGG" id="ag:BAM76239"/>
<dbReference type="Gene3D" id="3.30.390.30">
    <property type="match status" value="1"/>
</dbReference>
<dbReference type="EMBL" id="AB733643">
    <property type="protein sequence ID" value="BAM76239.1"/>
    <property type="molecule type" value="Genomic_DNA"/>
</dbReference>
<evidence type="ECO:0000256" key="2">
    <source>
        <dbReference type="ARBA" id="ARBA00022630"/>
    </source>
</evidence>
<name>L8AZC0_9MICO</name>
<protein>
    <submittedName>
        <fullName evidence="7">Biphenyl 2,3-dioxygenase, ferredoxin reductase</fullName>
    </submittedName>
</protein>
<dbReference type="PRINTS" id="PR00368">
    <property type="entry name" value="FADPNR"/>
</dbReference>
<dbReference type="PANTHER" id="PTHR43557">
    <property type="entry name" value="APOPTOSIS-INDUCING FACTOR 1"/>
    <property type="match status" value="1"/>
</dbReference>
<dbReference type="SUPFAM" id="SSF55424">
    <property type="entry name" value="FAD/NAD-linked reductases, dimerisation (C-terminal) domain"/>
    <property type="match status" value="1"/>
</dbReference>
<evidence type="ECO:0000313" key="7">
    <source>
        <dbReference type="EMBL" id="BAM76239.1"/>
    </source>
</evidence>
<dbReference type="Pfam" id="PF07992">
    <property type="entry name" value="Pyr_redox_2"/>
    <property type="match status" value="1"/>
</dbReference>
<dbReference type="InterPro" id="IPR023753">
    <property type="entry name" value="FAD/NAD-binding_dom"/>
</dbReference>
<comment type="cofactor">
    <cofactor evidence="1">
        <name>FAD</name>
        <dbReference type="ChEBI" id="CHEBI:57692"/>
    </cofactor>
</comment>
<reference evidence="7" key="1">
    <citation type="submission" date="2012-07" db="EMBL/GenBank/DDBJ databases">
        <authorList>
            <person name="Nguyen A.T."/>
            <person name="Trinh H.T."/>
            <person name="Fukumitsu Y."/>
            <person name="Shimodaira J."/>
            <person name="Miyauchi K."/>
            <person name="Tokuda M."/>
            <person name="Kasai D."/>
            <person name="Masai E."/>
            <person name="Fukuda M."/>
        </authorList>
    </citation>
    <scope>NUCLEOTIDE SEQUENCE</scope>
    <source>
        <strain evidence="7">TYM3221</strain>
    </source>
</reference>
<keyword evidence="7" id="KW-0223">Dioxygenase</keyword>
<dbReference type="GO" id="GO:0016651">
    <property type="term" value="F:oxidoreductase activity, acting on NAD(P)H"/>
    <property type="evidence" value="ECO:0007669"/>
    <property type="project" value="TreeGrafter"/>
</dbReference>
<dbReference type="PRINTS" id="PR00411">
    <property type="entry name" value="PNDRDTASEI"/>
</dbReference>
<proteinExistence type="predicted"/>
<evidence type="ECO:0000259" key="6">
    <source>
        <dbReference type="Pfam" id="PF14759"/>
    </source>
</evidence>
<organism evidence="7">
    <name type="scientific">Janibacter sp. TYM3221</name>
    <dbReference type="NCBI Taxonomy" id="946335"/>
    <lineage>
        <taxon>Bacteria</taxon>
        <taxon>Bacillati</taxon>
        <taxon>Actinomycetota</taxon>
        <taxon>Actinomycetes</taxon>
        <taxon>Micrococcales</taxon>
        <taxon>Intrasporangiaceae</taxon>
        <taxon>Janibacter</taxon>
    </lineage>
</organism>